<evidence type="ECO:0000313" key="2">
    <source>
        <dbReference type="EMBL" id="ACG76451.1"/>
    </source>
</evidence>
<dbReference type="eggNOG" id="COG5488">
    <property type="taxonomic scope" value="Bacteria"/>
</dbReference>
<evidence type="ECO:0000313" key="3">
    <source>
        <dbReference type="Proteomes" id="UP000001868"/>
    </source>
</evidence>
<sequence>MLARLYMDAVITPNRSLSERGFIILISIITLANVASAAVFIANGAHLVPVFLGVDLAAIIVAFLVSFRAARNVERVQVTPHQVVVTYETPKWSRVVWESPTAFTRVAVETDAMDGRVTGLRLALSGRETPVAAALSPGERAEFARALEDAIWRAKRGA</sequence>
<accession>B4RBJ1</accession>
<evidence type="ECO:0000256" key="1">
    <source>
        <dbReference type="SAM" id="Phobius"/>
    </source>
</evidence>
<dbReference type="HOGENOM" id="CLU_096000_1_1_5"/>
<dbReference type="EMBL" id="CP000747">
    <property type="protein sequence ID" value="ACG76451.1"/>
    <property type="molecule type" value="Genomic_DNA"/>
</dbReference>
<keyword evidence="1" id="KW-1133">Transmembrane helix</keyword>
<feature type="transmembrane region" description="Helical" evidence="1">
    <location>
        <begin position="21"/>
        <end position="41"/>
    </location>
</feature>
<organism evidence="2 3">
    <name type="scientific">Phenylobacterium zucineum (strain HLK1)</name>
    <dbReference type="NCBI Taxonomy" id="450851"/>
    <lineage>
        <taxon>Bacteria</taxon>
        <taxon>Pseudomonadati</taxon>
        <taxon>Pseudomonadota</taxon>
        <taxon>Alphaproteobacteria</taxon>
        <taxon>Caulobacterales</taxon>
        <taxon>Caulobacteraceae</taxon>
        <taxon>Phenylobacterium</taxon>
    </lineage>
</organism>
<gene>
    <name evidence="2" type="ordered locus">PHZ_c0037</name>
</gene>
<dbReference type="KEGG" id="pzu:PHZ_c0037"/>
<keyword evidence="1" id="KW-0472">Membrane</keyword>
<dbReference type="STRING" id="450851.PHZ_c0037"/>
<proteinExistence type="predicted"/>
<protein>
    <recommendedName>
        <fullName evidence="4">DUF2244 domain-containing protein</fullName>
    </recommendedName>
</protein>
<keyword evidence="1" id="KW-0812">Transmembrane</keyword>
<dbReference type="Proteomes" id="UP000001868">
    <property type="component" value="Chromosome"/>
</dbReference>
<feature type="transmembrane region" description="Helical" evidence="1">
    <location>
        <begin position="47"/>
        <end position="67"/>
    </location>
</feature>
<dbReference type="RefSeq" id="WP_012520599.1">
    <property type="nucleotide sequence ID" value="NC_011144.1"/>
</dbReference>
<dbReference type="PIRSF" id="PIRSF032162">
    <property type="entry name" value="UCP032162_imp"/>
    <property type="match status" value="1"/>
</dbReference>
<dbReference type="InterPro" id="IPR019253">
    <property type="entry name" value="DUF2244_TM"/>
</dbReference>
<dbReference type="AlphaFoldDB" id="B4RBJ1"/>
<dbReference type="Pfam" id="PF10003">
    <property type="entry name" value="DUF2244"/>
    <property type="match status" value="1"/>
</dbReference>
<name>B4RBJ1_PHEZH</name>
<keyword evidence="3" id="KW-1185">Reference proteome</keyword>
<reference evidence="2 3" key="1">
    <citation type="journal article" date="2008" name="BMC Genomics">
        <title>Complete genome of Phenylobacterium zucineum - a novel facultative intracellular bacterium isolated from human erythroleukemia cell line K562.</title>
        <authorList>
            <person name="Luo Y."/>
            <person name="Xu X."/>
            <person name="Ding Z."/>
            <person name="Liu Z."/>
            <person name="Zhang B."/>
            <person name="Yan Z."/>
            <person name="Sun J."/>
            <person name="Hu S."/>
            <person name="Hu X."/>
        </authorList>
    </citation>
    <scope>NUCLEOTIDE SEQUENCE [LARGE SCALE GENOMIC DNA]</scope>
    <source>
        <strain evidence="2 3">HLK1</strain>
    </source>
</reference>
<evidence type="ECO:0008006" key="4">
    <source>
        <dbReference type="Google" id="ProtNLM"/>
    </source>
</evidence>
<dbReference type="InterPro" id="IPR016990">
    <property type="entry name" value="UCP032162_TM"/>
</dbReference>